<evidence type="ECO:0000259" key="2">
    <source>
        <dbReference type="Pfam" id="PF20454"/>
    </source>
</evidence>
<reference evidence="3 4" key="1">
    <citation type="submission" date="2018-11" db="EMBL/GenBank/DDBJ databases">
        <authorList>
            <consortium name="Pathogen Informatics"/>
        </authorList>
    </citation>
    <scope>NUCLEOTIDE SEQUENCE [LARGE SCALE GENOMIC DNA]</scope>
    <source>
        <strain evidence="3 4">NCTC10913</strain>
    </source>
</reference>
<dbReference type="Pfam" id="PF05876">
    <property type="entry name" value="GpA_ATPase"/>
    <property type="match status" value="1"/>
</dbReference>
<evidence type="ECO:0000313" key="3">
    <source>
        <dbReference type="EMBL" id="VDG74205.1"/>
    </source>
</evidence>
<evidence type="ECO:0000259" key="1">
    <source>
        <dbReference type="Pfam" id="PF05876"/>
    </source>
</evidence>
<feature type="domain" description="Terminase large subunit GpA endonuclease" evidence="2">
    <location>
        <begin position="308"/>
        <end position="580"/>
    </location>
</feature>
<accession>A0ABY6SZW3</accession>
<keyword evidence="4" id="KW-1185">Reference proteome</keyword>
<comment type="caution">
    <text evidence="3">The sequence shown here is derived from an EMBL/GenBank/DDBJ whole genome shotgun (WGS) entry which is preliminary data.</text>
</comment>
<dbReference type="EMBL" id="UYIN01000022">
    <property type="protein sequence ID" value="VDG74205.1"/>
    <property type="molecule type" value="Genomic_DNA"/>
</dbReference>
<dbReference type="InterPro" id="IPR051220">
    <property type="entry name" value="TFA_Chaperone"/>
</dbReference>
<evidence type="ECO:0000313" key="4">
    <source>
        <dbReference type="Proteomes" id="UP000277570"/>
    </source>
</evidence>
<dbReference type="InterPro" id="IPR027417">
    <property type="entry name" value="P-loop_NTPase"/>
</dbReference>
<dbReference type="InterPro" id="IPR046453">
    <property type="entry name" value="GpA_ATPase"/>
</dbReference>
<gene>
    <name evidence="3" type="ORF">NCTC10913_04585</name>
</gene>
<dbReference type="PANTHER" id="PTHR34413:SF2">
    <property type="entry name" value="PROPHAGE TAIL FIBER ASSEMBLY PROTEIN HOMOLOG TFAE-RELATED"/>
    <property type="match status" value="1"/>
</dbReference>
<feature type="domain" description="Phage terminase large subunit GpA ATPase" evidence="1">
    <location>
        <begin position="46"/>
        <end position="295"/>
    </location>
</feature>
<protein>
    <submittedName>
        <fullName evidence="3">Phage terminase GpA</fullName>
    </submittedName>
</protein>
<dbReference type="RefSeq" id="WP_125150008.1">
    <property type="nucleotide sequence ID" value="NZ_UYIN01000022.1"/>
</dbReference>
<name>A0ABY6SZW3_9CLOT</name>
<dbReference type="Pfam" id="PF20454">
    <property type="entry name" value="GpA_nuclease"/>
    <property type="match status" value="1"/>
</dbReference>
<sequence>MRTEKLRSKEKTNNLFKRVLKKTLAKPEQLTVSQWCEKYRVLDESSSLPGKWSNDVTPYLIEIMDSFNNPYIEQINFCKPTQVGGTEALINYIGWIITQNPSPAMIVYPTDDLAKDISNDKLKPAFRKSPSLYERFLENNSKELALKFKGMNLYLRGANSPSKLASKAIKYLFFDEIDKMGGATKKEASPYDLAVERTKTFKHSKKIYTCSTPTLKSNYVWRLHEAAEDKRHYFVPCPHCGEMIELKWQQVVFDRDENKEMSIAERASTAVYVCQECGCIIDNKDKAKMLREGEWRSVEKKCVGKPKTVSFWLNSLYSIFVTWEDMAKKFLESKDDPEQLQNFINSWLAEPWEDTKLKTNEDLVMERQTENEQFEVPSWAKILTGGVDVQENCLYWTIRAWGDFITSQNIAHGQAFSFAEIEKIMNLEYLKEDNTKMVVDLALVDSGNNADEVYDFCASNSDWALPVKGSSNPMLSHYKLSKVNKTDSKAYGMNLVLVDGGKYKDMIAGRMRKENGKGSWMVYKGCDREYAKQVTAEHKVNVKNGNKTNQVWTLKTSHADNHYLDCEVYCLAAADILGVRGVHLKKIKEVPKVTDKQEYAPEESWINNNENWI</sequence>
<proteinExistence type="inferred from homology"/>
<dbReference type="HAMAP" id="MF_04144">
    <property type="entry name" value="TERL_LAMBDA"/>
    <property type="match status" value="1"/>
</dbReference>
<dbReference type="Proteomes" id="UP000277570">
    <property type="component" value="Unassembled WGS sequence"/>
</dbReference>
<dbReference type="Gene3D" id="3.40.50.300">
    <property type="entry name" value="P-loop containing nucleotide triphosphate hydrolases"/>
    <property type="match status" value="1"/>
</dbReference>
<dbReference type="PANTHER" id="PTHR34413">
    <property type="entry name" value="PROPHAGE TAIL FIBER ASSEMBLY PROTEIN HOMOLOG TFAE-RELATED-RELATED"/>
    <property type="match status" value="1"/>
</dbReference>
<dbReference type="InterPro" id="IPR046454">
    <property type="entry name" value="GpA_endonuclease"/>
</dbReference>
<organism evidence="3 4">
    <name type="scientific">Clostridium carnis</name>
    <dbReference type="NCBI Taxonomy" id="1530"/>
    <lineage>
        <taxon>Bacteria</taxon>
        <taxon>Bacillati</taxon>
        <taxon>Bacillota</taxon>
        <taxon>Clostridia</taxon>
        <taxon>Eubacteriales</taxon>
        <taxon>Clostridiaceae</taxon>
        <taxon>Clostridium</taxon>
    </lineage>
</organism>
<dbReference type="InterPro" id="IPR008866">
    <property type="entry name" value="Phage_lambda_GpA-like"/>
</dbReference>